<dbReference type="ChiTaRS" id="GDI1">
    <property type="organism name" value="human"/>
</dbReference>
<feature type="region of interest" description="Disordered" evidence="1">
    <location>
        <begin position="15"/>
        <end position="47"/>
    </location>
</feature>
<reference evidence="2" key="1">
    <citation type="journal article" date="2013" name="PLoS ONE">
        <title>Direct detection of alternative open reading frames translation products in human significantly expands the proteome.</title>
        <authorList>
            <person name="Vanderperre B."/>
            <person name="Lucier J.-F."/>
            <person name="Motard J."/>
            <person name="Tremblay G."/>
            <person name="Vanderperre S."/>
            <person name="Wisztorski M."/>
            <person name="Salzet M."/>
            <person name="Boisvert F.-M."/>
            <person name="Roucou X."/>
        </authorList>
    </citation>
    <scope>NUCLEOTIDE SEQUENCE</scope>
</reference>
<protein>
    <submittedName>
        <fullName evidence="2">Alternative protein GDI1</fullName>
    </submittedName>
</protein>
<dbReference type="OrthoDB" id="9446342at2759"/>
<gene>
    <name evidence="2" type="primary">GDI1</name>
</gene>
<organism evidence="2">
    <name type="scientific">Homo sapiens</name>
    <name type="common">Human</name>
    <dbReference type="NCBI Taxonomy" id="9606"/>
    <lineage>
        <taxon>Eukaryota</taxon>
        <taxon>Metazoa</taxon>
        <taxon>Chordata</taxon>
        <taxon>Craniata</taxon>
        <taxon>Vertebrata</taxon>
        <taxon>Euteleostomi</taxon>
        <taxon>Mammalia</taxon>
        <taxon>Eutheria</taxon>
        <taxon>Euarchontoglires</taxon>
        <taxon>Primates</taxon>
        <taxon>Haplorrhini</taxon>
        <taxon>Catarrhini</taxon>
        <taxon>Hominidae</taxon>
        <taxon>Homo</taxon>
    </lineage>
</organism>
<name>L8EC88_HUMAN</name>
<dbReference type="EMBL" id="HF583645">
    <property type="protein sequence ID" value="CCQ43142.1"/>
    <property type="molecule type" value="Genomic_DNA"/>
</dbReference>
<dbReference type="AlphaFoldDB" id="L8EC88"/>
<proteinExistence type="predicted"/>
<evidence type="ECO:0000256" key="1">
    <source>
        <dbReference type="SAM" id="MobiDB-lite"/>
    </source>
</evidence>
<sequence length="47" mass="5176">MSPLMMVVRARCSVPAPTMPPHTLRQPATTSKTSTNAWLARPLTLRT</sequence>
<evidence type="ECO:0000313" key="2">
    <source>
        <dbReference type="EMBL" id="CCQ43142.1"/>
    </source>
</evidence>
<feature type="compositionally biased region" description="Polar residues" evidence="1">
    <location>
        <begin position="26"/>
        <end position="37"/>
    </location>
</feature>
<accession>L8EC88</accession>